<proteinExistence type="predicted"/>
<accession>A0A0P9D0Q2</accession>
<keyword evidence="1" id="KW-0812">Transmembrane</keyword>
<name>A0A0P9D0Q2_9CHLR</name>
<evidence type="ECO:0000313" key="2">
    <source>
        <dbReference type="EMBL" id="KPV49015.1"/>
    </source>
</evidence>
<feature type="transmembrane region" description="Helical" evidence="1">
    <location>
        <begin position="6"/>
        <end position="21"/>
    </location>
</feature>
<reference evidence="2 3" key="1">
    <citation type="submission" date="2015-09" db="EMBL/GenBank/DDBJ databases">
        <title>Draft genome sequence of Kouleothrix aurantiaca JCM 19913.</title>
        <authorList>
            <person name="Hemp J."/>
        </authorList>
    </citation>
    <scope>NUCLEOTIDE SEQUENCE [LARGE SCALE GENOMIC DNA]</scope>
    <source>
        <strain evidence="2 3">COM-B</strain>
    </source>
</reference>
<sequence>MLVFDIGTFSLAWWLGLYLLARNPRKPLLRRAGLGLAAYALALAADTLARAAAPDSAPARWLAPAHTLLIFLPALSCGLARSYNSFPPSGRAAPRS</sequence>
<evidence type="ECO:0000313" key="3">
    <source>
        <dbReference type="Proteomes" id="UP000050509"/>
    </source>
</evidence>
<dbReference type="AlphaFoldDB" id="A0A0P9D0Q2"/>
<dbReference type="Proteomes" id="UP000050509">
    <property type="component" value="Unassembled WGS sequence"/>
</dbReference>
<comment type="caution">
    <text evidence="2">The sequence shown here is derived from an EMBL/GenBank/DDBJ whole genome shotgun (WGS) entry which is preliminary data.</text>
</comment>
<protein>
    <submittedName>
        <fullName evidence="2">Uncharacterized protein</fullName>
    </submittedName>
</protein>
<feature type="non-terminal residue" evidence="2">
    <location>
        <position position="96"/>
    </location>
</feature>
<keyword evidence="1" id="KW-1133">Transmembrane helix</keyword>
<organism evidence="2 3">
    <name type="scientific">Kouleothrix aurantiaca</name>
    <dbReference type="NCBI Taxonomy" id="186479"/>
    <lineage>
        <taxon>Bacteria</taxon>
        <taxon>Bacillati</taxon>
        <taxon>Chloroflexota</taxon>
        <taxon>Chloroflexia</taxon>
        <taxon>Chloroflexales</taxon>
        <taxon>Roseiflexineae</taxon>
        <taxon>Roseiflexaceae</taxon>
        <taxon>Kouleothrix</taxon>
    </lineage>
</organism>
<evidence type="ECO:0000256" key="1">
    <source>
        <dbReference type="SAM" id="Phobius"/>
    </source>
</evidence>
<dbReference type="EMBL" id="LJCR01002249">
    <property type="protein sequence ID" value="KPV49015.1"/>
    <property type="molecule type" value="Genomic_DNA"/>
</dbReference>
<keyword evidence="1" id="KW-0472">Membrane</keyword>
<keyword evidence="3" id="KW-1185">Reference proteome</keyword>
<gene>
    <name evidence="2" type="ORF">SE17_34980</name>
</gene>